<organism evidence="2 3">
    <name type="scientific">Bugula neritina</name>
    <name type="common">Brown bryozoan</name>
    <name type="synonym">Sertularia neritina</name>
    <dbReference type="NCBI Taxonomy" id="10212"/>
    <lineage>
        <taxon>Eukaryota</taxon>
        <taxon>Metazoa</taxon>
        <taxon>Spiralia</taxon>
        <taxon>Lophotrochozoa</taxon>
        <taxon>Bryozoa</taxon>
        <taxon>Gymnolaemata</taxon>
        <taxon>Cheilostomatida</taxon>
        <taxon>Flustrina</taxon>
        <taxon>Buguloidea</taxon>
        <taxon>Bugulidae</taxon>
        <taxon>Bugula</taxon>
    </lineage>
</organism>
<feature type="compositionally biased region" description="Gly residues" evidence="1">
    <location>
        <begin position="122"/>
        <end position="136"/>
    </location>
</feature>
<evidence type="ECO:0000313" key="2">
    <source>
        <dbReference type="EMBL" id="KAF6035342.1"/>
    </source>
</evidence>
<proteinExistence type="predicted"/>
<feature type="compositionally biased region" description="Low complexity" evidence="1">
    <location>
        <begin position="92"/>
        <end position="114"/>
    </location>
</feature>
<accession>A0A7J7K9L8</accession>
<dbReference type="AlphaFoldDB" id="A0A7J7K9L8"/>
<feature type="region of interest" description="Disordered" evidence="1">
    <location>
        <begin position="233"/>
        <end position="350"/>
    </location>
</feature>
<keyword evidence="3" id="KW-1185">Reference proteome</keyword>
<evidence type="ECO:0000313" key="3">
    <source>
        <dbReference type="Proteomes" id="UP000593567"/>
    </source>
</evidence>
<dbReference type="EMBL" id="VXIV02000892">
    <property type="protein sequence ID" value="KAF6035342.1"/>
    <property type="molecule type" value="Genomic_DNA"/>
</dbReference>
<feature type="compositionally biased region" description="Polar residues" evidence="1">
    <location>
        <begin position="1"/>
        <end position="48"/>
    </location>
</feature>
<feature type="region of interest" description="Disordered" evidence="1">
    <location>
        <begin position="1"/>
        <end position="180"/>
    </location>
</feature>
<reference evidence="2" key="1">
    <citation type="submission" date="2020-06" db="EMBL/GenBank/DDBJ databases">
        <title>Draft genome of Bugula neritina, a colonial animal packing powerful symbionts and potential medicines.</title>
        <authorList>
            <person name="Rayko M."/>
        </authorList>
    </citation>
    <scope>NUCLEOTIDE SEQUENCE [LARGE SCALE GENOMIC DNA]</scope>
    <source>
        <strain evidence="2">Kwan_BN1</strain>
    </source>
</reference>
<sequence length="350" mass="36867">MVMETNQTDDTQISSAKYTQHAYDSSNTKKPNAKSDSVQNSKNFQSLAEASGGPAQRQFGQGFGDGMQRPGIYTEGIIPGSVEQPHFPPPTTMSSSGSTPAASTPTLNQLLTQTPLPPKYPSGGGYSTEYPGGAGGANPPMPLANSSPAMYDSWNASQQNSVNPSAYGSNMAAPGRSPMPLPNRPMGPHSMQMGGMYDRAGQPIHPPYRHPNTQFSHSPAGPNYRMMGHPGYPPQGAGMEANQSGAENSLEVAGPGHQRSRSSNITPAGRMMGPPRAPGSHHIDSPNLQMMPPPAAQGQGYSSMHMFGSHQHYRGGHMPPYSNYPNSQAASPLSRGQAQPGFPQGPTKSG</sequence>
<feature type="compositionally biased region" description="Polar residues" evidence="1">
    <location>
        <begin position="154"/>
        <end position="168"/>
    </location>
</feature>
<protein>
    <submittedName>
        <fullName evidence="2">Uncharacterized protein</fullName>
    </submittedName>
</protein>
<dbReference type="Proteomes" id="UP000593567">
    <property type="component" value="Unassembled WGS sequence"/>
</dbReference>
<feature type="compositionally biased region" description="Polar residues" evidence="1">
    <location>
        <begin position="323"/>
        <end position="337"/>
    </location>
</feature>
<comment type="caution">
    <text evidence="2">The sequence shown here is derived from an EMBL/GenBank/DDBJ whole genome shotgun (WGS) entry which is preliminary data.</text>
</comment>
<name>A0A7J7K9L8_BUGNE</name>
<evidence type="ECO:0000256" key="1">
    <source>
        <dbReference type="SAM" id="MobiDB-lite"/>
    </source>
</evidence>
<gene>
    <name evidence="2" type="ORF">EB796_006357</name>
</gene>